<evidence type="ECO:0000313" key="2">
    <source>
        <dbReference type="EMBL" id="AUB56048.1"/>
    </source>
</evidence>
<gene>
    <name evidence="2" type="ORF">BK007_08585</name>
</gene>
<dbReference type="PANTHER" id="PTHR23290:SF0">
    <property type="entry name" value="RRNA N6-ADENOSINE-METHYLTRANSFERASE METTL5"/>
    <property type="match status" value="1"/>
</dbReference>
<dbReference type="SUPFAM" id="SSF53335">
    <property type="entry name" value="S-adenosyl-L-methionine-dependent methyltransferases"/>
    <property type="match status" value="1"/>
</dbReference>
<protein>
    <submittedName>
        <fullName evidence="2">SAM-dependent methyltransferase</fullName>
    </submittedName>
</protein>
<feature type="domain" description="Methyltransferase small" evidence="1">
    <location>
        <begin position="51"/>
        <end position="144"/>
    </location>
</feature>
<dbReference type="AlphaFoldDB" id="A0A2H4VD61"/>
<dbReference type="Pfam" id="PF05175">
    <property type="entry name" value="MTS"/>
    <property type="match status" value="1"/>
</dbReference>
<evidence type="ECO:0000259" key="1">
    <source>
        <dbReference type="Pfam" id="PF05175"/>
    </source>
</evidence>
<reference evidence="2 3" key="1">
    <citation type="submission" date="2016-10" db="EMBL/GenBank/DDBJ databases">
        <title>Comparative genomics between deep and shallow subseafloor isolates.</title>
        <authorList>
            <person name="Ishii S."/>
            <person name="Miller J.R."/>
            <person name="Sutton G."/>
            <person name="Suzuki S."/>
            <person name="Methe B."/>
            <person name="Inagaki F."/>
            <person name="Imachi H."/>
        </authorList>
    </citation>
    <scope>NUCLEOTIDE SEQUENCE [LARGE SCALE GENOMIC DNA]</scope>
    <source>
        <strain evidence="2 3">MO-MB1</strain>
    </source>
</reference>
<keyword evidence="2" id="KW-0808">Transferase</keyword>
<dbReference type="OrthoDB" id="31271at2157"/>
<accession>A0A2H4VD61</accession>
<dbReference type="InterPro" id="IPR007848">
    <property type="entry name" value="Small_mtfrase_dom"/>
</dbReference>
<keyword evidence="2" id="KW-0489">Methyltransferase</keyword>
<dbReference type="GO" id="GO:0032259">
    <property type="term" value="P:methylation"/>
    <property type="evidence" value="ECO:0007669"/>
    <property type="project" value="UniProtKB-KW"/>
</dbReference>
<dbReference type="PANTHER" id="PTHR23290">
    <property type="entry name" value="RRNA N6-ADENOSINE-METHYLTRANSFERASE METTL5"/>
    <property type="match status" value="1"/>
</dbReference>
<dbReference type="Gene3D" id="3.40.50.150">
    <property type="entry name" value="Vaccinia Virus protein VP39"/>
    <property type="match status" value="1"/>
</dbReference>
<sequence>MITKKRQLEMALQHIPPHPHPDPNLEQYHTPSIIAADVIWNANAYGDIQDLKVVDLGCGTGILALGAALMGAVEVIGVDVDGDALQVANSEAHQLEVQDKCTFLKQDVRDFQGEADTVIQNPPFGAQKAHQKDADRRFIEKALEVAPVVYSFHLAKTMDFLELMLKALNASITHTLHYQFPLPRIYHFHQDEKREVEVVVLRMEKME</sequence>
<dbReference type="GO" id="GO:0008168">
    <property type="term" value="F:methyltransferase activity"/>
    <property type="evidence" value="ECO:0007669"/>
    <property type="project" value="UniProtKB-KW"/>
</dbReference>
<dbReference type="Proteomes" id="UP000232806">
    <property type="component" value="Chromosome"/>
</dbReference>
<dbReference type="CDD" id="cd02440">
    <property type="entry name" value="AdoMet_MTases"/>
    <property type="match status" value="1"/>
</dbReference>
<dbReference type="GeneID" id="35121650"/>
<proteinExistence type="predicted"/>
<evidence type="ECO:0000313" key="3">
    <source>
        <dbReference type="Proteomes" id="UP000232806"/>
    </source>
</evidence>
<name>A0A2H4VD61_9EURY</name>
<dbReference type="EMBL" id="CP017766">
    <property type="protein sequence ID" value="AUB56048.1"/>
    <property type="molecule type" value="Genomic_DNA"/>
</dbReference>
<dbReference type="RefSeq" id="WP_100906023.1">
    <property type="nucleotide sequence ID" value="NZ_CP017766.1"/>
</dbReference>
<dbReference type="InterPro" id="IPR029063">
    <property type="entry name" value="SAM-dependent_MTases_sf"/>
</dbReference>
<organism evidence="2 3">
    <name type="scientific">Methanobacterium subterraneum</name>
    <dbReference type="NCBI Taxonomy" id="59277"/>
    <lineage>
        <taxon>Archaea</taxon>
        <taxon>Methanobacteriati</taxon>
        <taxon>Methanobacteriota</taxon>
        <taxon>Methanomada group</taxon>
        <taxon>Methanobacteria</taxon>
        <taxon>Methanobacteriales</taxon>
        <taxon>Methanobacteriaceae</taxon>
        <taxon>Methanobacterium</taxon>
    </lineage>
</organism>
<dbReference type="InterPro" id="IPR051720">
    <property type="entry name" value="rRNA_MeTrfase/Polyamine_Synth"/>
</dbReference>